<dbReference type="PANTHER" id="PTHR33321:SF3">
    <property type="entry name" value="OS05G0582000 PROTEIN"/>
    <property type="match status" value="1"/>
</dbReference>
<dbReference type="Pfam" id="PF04450">
    <property type="entry name" value="BSP"/>
    <property type="match status" value="1"/>
</dbReference>
<reference evidence="2 3" key="1">
    <citation type="journal article" date="2015" name="Proc. Natl. Acad. Sci. U.S.A.">
        <title>The resurrection genome of Boea hygrometrica: A blueprint for survival of dehydration.</title>
        <authorList>
            <person name="Xiao L."/>
            <person name="Yang G."/>
            <person name="Zhang L."/>
            <person name="Yang X."/>
            <person name="Zhao S."/>
            <person name="Ji Z."/>
            <person name="Zhou Q."/>
            <person name="Hu M."/>
            <person name="Wang Y."/>
            <person name="Chen M."/>
            <person name="Xu Y."/>
            <person name="Jin H."/>
            <person name="Xiao X."/>
            <person name="Hu G."/>
            <person name="Bao F."/>
            <person name="Hu Y."/>
            <person name="Wan P."/>
            <person name="Li L."/>
            <person name="Deng X."/>
            <person name="Kuang T."/>
            <person name="Xiang C."/>
            <person name="Zhu J.K."/>
            <person name="Oliver M.J."/>
            <person name="He Y."/>
        </authorList>
    </citation>
    <scope>NUCLEOTIDE SEQUENCE [LARGE SCALE GENOMIC DNA]</scope>
    <source>
        <strain evidence="3">cv. XS01</strain>
    </source>
</reference>
<dbReference type="Proteomes" id="UP000250235">
    <property type="component" value="Unassembled WGS sequence"/>
</dbReference>
<dbReference type="OrthoDB" id="1924946at2759"/>
<accession>A0A2Z7D115</accession>
<name>A0A2Z7D115_9LAMI</name>
<proteinExistence type="predicted"/>
<sequence length="256" mass="28652">MPSSFSLTFRVALLFLLGLLSLWANHEASRGFAVTVINGTGETFAGKRFHLFYVSNDEATRMVIKASEVVETFLYPDNEMASKKDVARIIIKLSSSNTSDEIVVGSERVHEFVLNISPSILEGTDFRNAMSLAVRQGVARVWLWDGQGRSPKYLINGIVEYISSNWDGPGRLPQSQKESVPPQEVSRSIACWQSKDPRAVAEFLKHCELRRPGFIARLNRGMAYGWHDDMFSVALGMPVQDLCTSFGPSRYNFSSF</sequence>
<protein>
    <submittedName>
        <fullName evidence="2">Uncharacterized protein</fullName>
    </submittedName>
</protein>
<dbReference type="EMBL" id="KQ990595">
    <property type="protein sequence ID" value="KZV52915.1"/>
    <property type="molecule type" value="Genomic_DNA"/>
</dbReference>
<evidence type="ECO:0000256" key="1">
    <source>
        <dbReference type="SAM" id="SignalP"/>
    </source>
</evidence>
<evidence type="ECO:0000313" key="3">
    <source>
        <dbReference type="Proteomes" id="UP000250235"/>
    </source>
</evidence>
<feature type="signal peptide" evidence="1">
    <location>
        <begin position="1"/>
        <end position="28"/>
    </location>
</feature>
<keyword evidence="1" id="KW-0732">Signal</keyword>
<dbReference type="AlphaFoldDB" id="A0A2Z7D115"/>
<dbReference type="InterPro" id="IPR007541">
    <property type="entry name" value="Uncharacterised_BSP"/>
</dbReference>
<organism evidence="2 3">
    <name type="scientific">Dorcoceras hygrometricum</name>
    <dbReference type="NCBI Taxonomy" id="472368"/>
    <lineage>
        <taxon>Eukaryota</taxon>
        <taxon>Viridiplantae</taxon>
        <taxon>Streptophyta</taxon>
        <taxon>Embryophyta</taxon>
        <taxon>Tracheophyta</taxon>
        <taxon>Spermatophyta</taxon>
        <taxon>Magnoliopsida</taxon>
        <taxon>eudicotyledons</taxon>
        <taxon>Gunneridae</taxon>
        <taxon>Pentapetalae</taxon>
        <taxon>asterids</taxon>
        <taxon>lamiids</taxon>
        <taxon>Lamiales</taxon>
        <taxon>Gesneriaceae</taxon>
        <taxon>Didymocarpoideae</taxon>
        <taxon>Trichosporeae</taxon>
        <taxon>Loxocarpinae</taxon>
        <taxon>Dorcoceras</taxon>
    </lineage>
</organism>
<evidence type="ECO:0000313" key="2">
    <source>
        <dbReference type="EMBL" id="KZV52915.1"/>
    </source>
</evidence>
<gene>
    <name evidence="2" type="ORF">F511_31509</name>
</gene>
<dbReference type="PANTHER" id="PTHR33321">
    <property type="match status" value="1"/>
</dbReference>
<feature type="chain" id="PRO_5016273358" evidence="1">
    <location>
        <begin position="29"/>
        <end position="256"/>
    </location>
</feature>
<keyword evidence="3" id="KW-1185">Reference proteome</keyword>